<name>A0A8J2LJG3_9HEXA</name>
<proteinExistence type="inferred from homology"/>
<sequence length="458" mass="51766">MNFFGFGSSAEVDIVLDGQDARKTAEIKTEEGKKERHLLYYDGETVSGKVNIQLRKPGSRLDHYGIKVELIGQIELYYDRGNHHDFLSLVKELARPGDLFQHTTYNFEFVNVEKPYESYTGANVKLRYFLRVTIVRRLSDIVKEKEIIVHTLSQYPEMNTSIKMEVGIEDCLHIEFEYNKSKYHLKDVIVGKIYFLLVRIKIKHMEIAIIKRETTGSGPNTFNENETIAKYEIMDGAPVRGESIPIRVFLAGYELTPTMKDINKKFSVRYYLNLVLVDEEDRRKGDKTRKPFQTSLQQQYRQMQNPNAQMTSSDQSLTGGTNDGKGPLGLDDDDGKVEVGHVEPKIPTEIDTTHVITEPLNPEQPTPDKEFQTVINSAMGKTNIEKAKVDSPEEEAVATPAPDSTNSDTTTAITKNESEKVSETPVKVEPPLPTTNPEDQENETPTVNIVTESETGSP</sequence>
<feature type="compositionally biased region" description="Polar residues" evidence="4">
    <location>
        <begin position="402"/>
        <end position="415"/>
    </location>
</feature>
<evidence type="ECO:0000313" key="5">
    <source>
        <dbReference type="EMBL" id="CAG7836628.1"/>
    </source>
</evidence>
<evidence type="ECO:0000256" key="4">
    <source>
        <dbReference type="SAM" id="MobiDB-lite"/>
    </source>
</evidence>
<keyword evidence="2" id="KW-0813">Transport</keyword>
<dbReference type="InterPro" id="IPR028934">
    <property type="entry name" value="Vps26-related"/>
</dbReference>
<keyword evidence="3" id="KW-0653">Protein transport</keyword>
<reference evidence="5" key="1">
    <citation type="submission" date="2021-06" db="EMBL/GenBank/DDBJ databases">
        <authorList>
            <person name="Hodson N. C."/>
            <person name="Mongue J. A."/>
            <person name="Jaron S. K."/>
        </authorList>
    </citation>
    <scope>NUCLEOTIDE SEQUENCE</scope>
</reference>
<dbReference type="OrthoDB" id="3821113at2759"/>
<feature type="region of interest" description="Disordered" evidence="4">
    <location>
        <begin position="282"/>
        <end position="336"/>
    </location>
</feature>
<comment type="caution">
    <text evidence="5">The sequence shown here is derived from an EMBL/GenBank/DDBJ whole genome shotgun (WGS) entry which is preliminary data.</text>
</comment>
<protein>
    <submittedName>
        <fullName evidence="5">Uncharacterized protein</fullName>
    </submittedName>
</protein>
<dbReference type="Pfam" id="PF03643">
    <property type="entry name" value="Vps26"/>
    <property type="match status" value="1"/>
</dbReference>
<feature type="region of interest" description="Disordered" evidence="4">
    <location>
        <begin position="386"/>
        <end position="458"/>
    </location>
</feature>
<dbReference type="GO" id="GO:0006886">
    <property type="term" value="P:intracellular protein transport"/>
    <property type="evidence" value="ECO:0007669"/>
    <property type="project" value="InterPro"/>
</dbReference>
<dbReference type="FunFam" id="2.60.40.640:FF:000001">
    <property type="entry name" value="Vacuolar protein sorting-associated protein 26A"/>
    <property type="match status" value="1"/>
</dbReference>
<dbReference type="EMBL" id="CAJVCH010571101">
    <property type="protein sequence ID" value="CAG7836628.1"/>
    <property type="molecule type" value="Genomic_DNA"/>
</dbReference>
<gene>
    <name evidence="5" type="ORF">AFUS01_LOCUS45857</name>
</gene>
<evidence type="ECO:0000313" key="6">
    <source>
        <dbReference type="Proteomes" id="UP000708208"/>
    </source>
</evidence>
<dbReference type="PANTHER" id="PTHR12233">
    <property type="entry name" value="VACUOLAR PROTEIN SORTING 26 RELATED"/>
    <property type="match status" value="1"/>
</dbReference>
<evidence type="ECO:0000256" key="2">
    <source>
        <dbReference type="ARBA" id="ARBA00022448"/>
    </source>
</evidence>
<evidence type="ECO:0000256" key="1">
    <source>
        <dbReference type="ARBA" id="ARBA00009100"/>
    </source>
</evidence>
<keyword evidence="6" id="KW-1185">Reference proteome</keyword>
<feature type="compositionally biased region" description="Polar residues" evidence="4">
    <location>
        <begin position="291"/>
        <end position="320"/>
    </location>
</feature>
<evidence type="ECO:0000256" key="3">
    <source>
        <dbReference type="ARBA" id="ARBA00022927"/>
    </source>
</evidence>
<dbReference type="Proteomes" id="UP000708208">
    <property type="component" value="Unassembled WGS sequence"/>
</dbReference>
<comment type="similarity">
    <text evidence="1">Belongs to the VPS26 family.</text>
</comment>
<dbReference type="AlphaFoldDB" id="A0A8J2LJG3"/>
<dbReference type="GO" id="GO:0030904">
    <property type="term" value="C:retromer complex"/>
    <property type="evidence" value="ECO:0007669"/>
    <property type="project" value="UniProtKB-ARBA"/>
</dbReference>
<organism evidence="5 6">
    <name type="scientific">Allacma fusca</name>
    <dbReference type="NCBI Taxonomy" id="39272"/>
    <lineage>
        <taxon>Eukaryota</taxon>
        <taxon>Metazoa</taxon>
        <taxon>Ecdysozoa</taxon>
        <taxon>Arthropoda</taxon>
        <taxon>Hexapoda</taxon>
        <taxon>Collembola</taxon>
        <taxon>Symphypleona</taxon>
        <taxon>Sminthuridae</taxon>
        <taxon>Allacma</taxon>
    </lineage>
</organism>
<dbReference type="FunFam" id="2.60.40.640:FF:000015">
    <property type="entry name" value="Vacuolar protein sorting-associated protein 26"/>
    <property type="match status" value="1"/>
</dbReference>
<accession>A0A8J2LJG3</accession>
<feature type="compositionally biased region" description="Polar residues" evidence="4">
    <location>
        <begin position="443"/>
        <end position="458"/>
    </location>
</feature>